<evidence type="ECO:0000313" key="1">
    <source>
        <dbReference type="EMBL" id="JAH27270.1"/>
    </source>
</evidence>
<proteinExistence type="predicted"/>
<dbReference type="AlphaFoldDB" id="A0A0E9RFP5"/>
<sequence>MRNENALDLEKKNTRTLGIIIIDCNAGDSTKLKVGRMFF</sequence>
<dbReference type="EMBL" id="GBXM01081307">
    <property type="protein sequence ID" value="JAH27270.1"/>
    <property type="molecule type" value="Transcribed_RNA"/>
</dbReference>
<organism evidence="1">
    <name type="scientific">Anguilla anguilla</name>
    <name type="common">European freshwater eel</name>
    <name type="synonym">Muraena anguilla</name>
    <dbReference type="NCBI Taxonomy" id="7936"/>
    <lineage>
        <taxon>Eukaryota</taxon>
        <taxon>Metazoa</taxon>
        <taxon>Chordata</taxon>
        <taxon>Craniata</taxon>
        <taxon>Vertebrata</taxon>
        <taxon>Euteleostomi</taxon>
        <taxon>Actinopterygii</taxon>
        <taxon>Neopterygii</taxon>
        <taxon>Teleostei</taxon>
        <taxon>Anguilliformes</taxon>
        <taxon>Anguillidae</taxon>
        <taxon>Anguilla</taxon>
    </lineage>
</organism>
<reference evidence="1" key="1">
    <citation type="submission" date="2014-11" db="EMBL/GenBank/DDBJ databases">
        <authorList>
            <person name="Amaro Gonzalez C."/>
        </authorList>
    </citation>
    <scope>NUCLEOTIDE SEQUENCE</scope>
</reference>
<name>A0A0E9RFP5_ANGAN</name>
<protein>
    <submittedName>
        <fullName evidence="1">Uncharacterized protein</fullName>
    </submittedName>
</protein>
<accession>A0A0E9RFP5</accession>
<reference evidence="1" key="2">
    <citation type="journal article" date="2015" name="Fish Shellfish Immunol.">
        <title>Early steps in the European eel (Anguilla anguilla)-Vibrio vulnificus interaction in the gills: Role of the RtxA13 toxin.</title>
        <authorList>
            <person name="Callol A."/>
            <person name="Pajuelo D."/>
            <person name="Ebbesson L."/>
            <person name="Teles M."/>
            <person name="MacKenzie S."/>
            <person name="Amaro C."/>
        </authorList>
    </citation>
    <scope>NUCLEOTIDE SEQUENCE</scope>
</reference>